<sequence length="138" mass="15841">MPFCTYKGKKMSAAPAMSTQRKLQASEFLHELRLTDYNAELARIVLKMEAEEAAGKSEPRAARRHELLTAAMQDAAETLIMCTDNLKYWEELKKFADDHEDDENWKAIEEKLDLHDFSGNAEEVLSWIAEYKKDKGKA</sequence>
<reference evidence="1" key="1">
    <citation type="submission" date="2022-11" db="EMBL/GenBank/DDBJ databases">
        <title>Genome Sequence of Boeremia exigua.</title>
        <authorList>
            <person name="Buettner E."/>
        </authorList>
    </citation>
    <scope>NUCLEOTIDE SEQUENCE</scope>
    <source>
        <strain evidence="1">CU02</strain>
    </source>
</reference>
<evidence type="ECO:0000313" key="1">
    <source>
        <dbReference type="EMBL" id="KAJ8110463.1"/>
    </source>
</evidence>
<gene>
    <name evidence="1" type="ORF">OPT61_g6705</name>
</gene>
<proteinExistence type="predicted"/>
<organism evidence="1 2">
    <name type="scientific">Boeremia exigua</name>
    <dbReference type="NCBI Taxonomy" id="749465"/>
    <lineage>
        <taxon>Eukaryota</taxon>
        <taxon>Fungi</taxon>
        <taxon>Dikarya</taxon>
        <taxon>Ascomycota</taxon>
        <taxon>Pezizomycotina</taxon>
        <taxon>Dothideomycetes</taxon>
        <taxon>Pleosporomycetidae</taxon>
        <taxon>Pleosporales</taxon>
        <taxon>Pleosporineae</taxon>
        <taxon>Didymellaceae</taxon>
        <taxon>Boeremia</taxon>
    </lineage>
</organism>
<keyword evidence="2" id="KW-1185">Reference proteome</keyword>
<evidence type="ECO:0000313" key="2">
    <source>
        <dbReference type="Proteomes" id="UP001153331"/>
    </source>
</evidence>
<protein>
    <submittedName>
        <fullName evidence="1">Uncharacterized protein</fullName>
    </submittedName>
</protein>
<accession>A0ACC2I633</accession>
<dbReference type="EMBL" id="JAPHNI010000497">
    <property type="protein sequence ID" value="KAJ8110463.1"/>
    <property type="molecule type" value="Genomic_DNA"/>
</dbReference>
<dbReference type="Proteomes" id="UP001153331">
    <property type="component" value="Unassembled WGS sequence"/>
</dbReference>
<comment type="caution">
    <text evidence="1">The sequence shown here is derived from an EMBL/GenBank/DDBJ whole genome shotgun (WGS) entry which is preliminary data.</text>
</comment>
<name>A0ACC2I633_9PLEO</name>